<feature type="signal peptide" evidence="1">
    <location>
        <begin position="1"/>
        <end position="19"/>
    </location>
</feature>
<name>A0A6J4SLL5_9ACTN</name>
<organism evidence="2">
    <name type="scientific">uncultured Solirubrobacteraceae bacterium</name>
    <dbReference type="NCBI Taxonomy" id="1162706"/>
    <lineage>
        <taxon>Bacteria</taxon>
        <taxon>Bacillati</taxon>
        <taxon>Actinomycetota</taxon>
        <taxon>Thermoleophilia</taxon>
        <taxon>Solirubrobacterales</taxon>
        <taxon>Solirubrobacteraceae</taxon>
        <taxon>environmental samples</taxon>
    </lineage>
</organism>
<dbReference type="AlphaFoldDB" id="A0A6J4SLL5"/>
<dbReference type="EMBL" id="CADCVS010000226">
    <property type="protein sequence ID" value="CAA9496568.1"/>
    <property type="molecule type" value="Genomic_DNA"/>
</dbReference>
<gene>
    <name evidence="2" type="ORF">AVDCRST_MAG30-1675</name>
</gene>
<keyword evidence="1" id="KW-0732">Signal</keyword>
<accession>A0A6J4SLL5</accession>
<protein>
    <submittedName>
        <fullName evidence="2">Uncharacterized protein</fullName>
    </submittedName>
</protein>
<evidence type="ECO:0000256" key="1">
    <source>
        <dbReference type="SAM" id="SignalP"/>
    </source>
</evidence>
<evidence type="ECO:0000313" key="2">
    <source>
        <dbReference type="EMBL" id="CAA9496568.1"/>
    </source>
</evidence>
<feature type="chain" id="PRO_5026889286" evidence="1">
    <location>
        <begin position="20"/>
        <end position="105"/>
    </location>
</feature>
<proteinExistence type="predicted"/>
<feature type="non-terminal residue" evidence="2">
    <location>
        <position position="105"/>
    </location>
</feature>
<sequence>MNRRSAAVKLALVPLLASAFTGCGGDDEETAYCVDENDVVVENRFCEDDRVSGGFFLFYGGIPGARLGSRVPAGGDRVRASNKAEIARRGGFGGSARPGGVGRSV</sequence>
<dbReference type="PROSITE" id="PS51257">
    <property type="entry name" value="PROKAR_LIPOPROTEIN"/>
    <property type="match status" value="1"/>
</dbReference>
<reference evidence="2" key="1">
    <citation type="submission" date="2020-02" db="EMBL/GenBank/DDBJ databases">
        <authorList>
            <person name="Meier V. D."/>
        </authorList>
    </citation>
    <scope>NUCLEOTIDE SEQUENCE</scope>
    <source>
        <strain evidence="2">AVDCRST_MAG30</strain>
    </source>
</reference>